<comment type="caution">
    <text evidence="1">The sequence shown here is derived from an EMBL/GenBank/DDBJ whole genome shotgun (WGS) entry which is preliminary data.</text>
</comment>
<evidence type="ECO:0000313" key="2">
    <source>
        <dbReference type="Proteomes" id="UP001150603"/>
    </source>
</evidence>
<sequence length="270" mass="30247">MSDDSDFEGFGENDMFQEPEGYFPPKPEPKLEEFARQADLVEPDTPSVLRVNLLGSHPLWGHYLWNAAKLFANYLDARKEIVRGKSVVEFGAAGALPSLVAVCDGARKVVVTDYPDADLVENIRQNVEDNFPAELASGTVVVEGFKWGSEIEKIANLSGNDQRTFDVLILSDLVFNHSEHTHLLNSCWQLITKPSETSKGGEAYVFFTHHRPWLAAKDMEFIERAENELGLKAERVVEEYVGPMFEEDPGDERVRGTVHGFRLSFPGSTE</sequence>
<protein>
    <submittedName>
        <fullName evidence="1">Protein N-terminal and lysine N-methyltransferase efm7</fullName>
        <ecNumber evidence="1">2.1.1.1</ecNumber>
    </submittedName>
</protein>
<keyword evidence="2" id="KW-1185">Reference proteome</keyword>
<dbReference type="EC" id="2.1.1.1" evidence="1"/>
<organism evidence="1 2">
    <name type="scientific">Linderina macrospora</name>
    <dbReference type="NCBI Taxonomy" id="4868"/>
    <lineage>
        <taxon>Eukaryota</taxon>
        <taxon>Fungi</taxon>
        <taxon>Fungi incertae sedis</taxon>
        <taxon>Zoopagomycota</taxon>
        <taxon>Kickxellomycotina</taxon>
        <taxon>Kickxellomycetes</taxon>
        <taxon>Kickxellales</taxon>
        <taxon>Kickxellaceae</taxon>
        <taxon>Linderina</taxon>
    </lineage>
</organism>
<proteinExistence type="predicted"/>
<gene>
    <name evidence="1" type="primary">EFM7</name>
    <name evidence="1" type="ORF">FBU59_001136</name>
</gene>
<keyword evidence="1" id="KW-0489">Methyltransferase</keyword>
<dbReference type="Proteomes" id="UP001150603">
    <property type="component" value="Unassembled WGS sequence"/>
</dbReference>
<evidence type="ECO:0000313" key="1">
    <source>
        <dbReference type="EMBL" id="KAJ1949460.1"/>
    </source>
</evidence>
<accession>A0ACC1JF45</accession>
<name>A0ACC1JF45_9FUNG</name>
<keyword evidence="1" id="KW-0808">Transferase</keyword>
<dbReference type="EMBL" id="JANBPW010000450">
    <property type="protein sequence ID" value="KAJ1949460.1"/>
    <property type="molecule type" value="Genomic_DNA"/>
</dbReference>
<reference evidence="1" key="1">
    <citation type="submission" date="2022-07" db="EMBL/GenBank/DDBJ databases">
        <title>Phylogenomic reconstructions and comparative analyses of Kickxellomycotina fungi.</title>
        <authorList>
            <person name="Reynolds N.K."/>
            <person name="Stajich J.E."/>
            <person name="Barry K."/>
            <person name="Grigoriev I.V."/>
            <person name="Crous P."/>
            <person name="Smith M.E."/>
        </authorList>
    </citation>
    <scope>NUCLEOTIDE SEQUENCE</scope>
    <source>
        <strain evidence="1">NRRL 5244</strain>
    </source>
</reference>